<reference evidence="2" key="1">
    <citation type="journal article" date="2012" name="Nat. Biotechnol.">
        <title>Reference genome sequence of the model plant Setaria.</title>
        <authorList>
            <person name="Bennetzen J.L."/>
            <person name="Schmutz J."/>
            <person name="Wang H."/>
            <person name="Percifield R."/>
            <person name="Hawkins J."/>
            <person name="Pontaroli A.C."/>
            <person name="Estep M."/>
            <person name="Feng L."/>
            <person name="Vaughn J.N."/>
            <person name="Grimwood J."/>
            <person name="Jenkins J."/>
            <person name="Barry K."/>
            <person name="Lindquist E."/>
            <person name="Hellsten U."/>
            <person name="Deshpande S."/>
            <person name="Wang X."/>
            <person name="Wu X."/>
            <person name="Mitros T."/>
            <person name="Triplett J."/>
            <person name="Yang X."/>
            <person name="Ye C.Y."/>
            <person name="Mauro-Herrera M."/>
            <person name="Wang L."/>
            <person name="Li P."/>
            <person name="Sharma M."/>
            <person name="Sharma R."/>
            <person name="Ronald P.C."/>
            <person name="Panaud O."/>
            <person name="Kellogg E.A."/>
            <person name="Brutnell T.P."/>
            <person name="Doust A.N."/>
            <person name="Tuskan G.A."/>
            <person name="Rokhsar D."/>
            <person name="Devos K.M."/>
        </authorList>
    </citation>
    <scope>NUCLEOTIDE SEQUENCE [LARGE SCALE GENOMIC DNA]</scope>
    <source>
        <strain evidence="2">cv. Yugu1</strain>
    </source>
</reference>
<dbReference type="InParanoid" id="K3YF23"/>
<reference evidence="1" key="2">
    <citation type="submission" date="2018-08" db="UniProtKB">
        <authorList>
            <consortium name="EnsemblPlants"/>
        </authorList>
    </citation>
    <scope>IDENTIFICATION</scope>
    <source>
        <strain evidence="1">Yugu1</strain>
    </source>
</reference>
<dbReference type="HOGENOM" id="CLU_2817310_0_0_1"/>
<dbReference type="AlphaFoldDB" id="K3YF23"/>
<keyword evidence="2" id="KW-1185">Reference proteome</keyword>
<protein>
    <submittedName>
        <fullName evidence="1">Uncharacterized protein</fullName>
    </submittedName>
</protein>
<accession>K3YF23</accession>
<dbReference type="Gramene" id="KQK96405">
    <property type="protein sequence ID" value="KQK96405"/>
    <property type="gene ID" value="SETIT_012840mg"/>
</dbReference>
<organism evidence="1 2">
    <name type="scientific">Setaria italica</name>
    <name type="common">Foxtail millet</name>
    <name type="synonym">Panicum italicum</name>
    <dbReference type="NCBI Taxonomy" id="4555"/>
    <lineage>
        <taxon>Eukaryota</taxon>
        <taxon>Viridiplantae</taxon>
        <taxon>Streptophyta</taxon>
        <taxon>Embryophyta</taxon>
        <taxon>Tracheophyta</taxon>
        <taxon>Spermatophyta</taxon>
        <taxon>Magnoliopsida</taxon>
        <taxon>Liliopsida</taxon>
        <taxon>Poales</taxon>
        <taxon>Poaceae</taxon>
        <taxon>PACMAD clade</taxon>
        <taxon>Panicoideae</taxon>
        <taxon>Panicodae</taxon>
        <taxon>Paniceae</taxon>
        <taxon>Cenchrinae</taxon>
        <taxon>Setaria</taxon>
    </lineage>
</organism>
<dbReference type="EnsemblPlants" id="KQK96405">
    <property type="protein sequence ID" value="KQK96405"/>
    <property type="gene ID" value="SETIT_012840mg"/>
</dbReference>
<name>K3YF23_SETIT</name>
<sequence>MMRMLVSETGVRPLTNLVMRSNIEFEWSTQMMDGQCQANLCYSARHSLFHFHVFKLASVIRIPYVFQ</sequence>
<evidence type="ECO:0000313" key="2">
    <source>
        <dbReference type="Proteomes" id="UP000004995"/>
    </source>
</evidence>
<dbReference type="EMBL" id="AGNK02004117">
    <property type="status" value="NOT_ANNOTATED_CDS"/>
    <property type="molecule type" value="Genomic_DNA"/>
</dbReference>
<evidence type="ECO:0000313" key="1">
    <source>
        <dbReference type="EnsemblPlants" id="KQK96405"/>
    </source>
</evidence>
<dbReference type="Proteomes" id="UP000004995">
    <property type="component" value="Unassembled WGS sequence"/>
</dbReference>
<proteinExistence type="predicted"/>